<reference evidence="1" key="1">
    <citation type="submission" date="2020-03" db="EMBL/GenBank/DDBJ databases">
        <title>The deep terrestrial virosphere.</title>
        <authorList>
            <person name="Holmfeldt K."/>
            <person name="Nilsson E."/>
            <person name="Simone D."/>
            <person name="Lopez-Fernandez M."/>
            <person name="Wu X."/>
            <person name="de Brujin I."/>
            <person name="Lundin D."/>
            <person name="Andersson A."/>
            <person name="Bertilsson S."/>
            <person name="Dopson M."/>
        </authorList>
    </citation>
    <scope>NUCLEOTIDE SEQUENCE</scope>
    <source>
        <strain evidence="1">MM171A01198</strain>
    </source>
</reference>
<sequence length="186" mass="22431">MEKKDVDVCIGIVTSLSSCSSIEEQDKQRNKLFTYLQPTIIQWMQFILKTKTFYPEEELKALSWDCFLFCLNYYKLEKNIPLLNHFFAYTKFFLLIKEKEKAIDKNKVDPTKEEYDLSVFEVLDDLKNFKQSLPEEYKSIFDDTLMSMSKANKNRVRRLKETSVKYHQYHESKKIFRLVIDFLLRR</sequence>
<dbReference type="AlphaFoldDB" id="A0A6M3M2C6"/>
<gene>
    <name evidence="1" type="ORF">MM171A01198_0005</name>
</gene>
<dbReference type="EMBL" id="MT143641">
    <property type="protein sequence ID" value="QJA99295.1"/>
    <property type="molecule type" value="Genomic_DNA"/>
</dbReference>
<protein>
    <submittedName>
        <fullName evidence="1">Uncharacterized protein</fullName>
    </submittedName>
</protein>
<name>A0A6M3M2C6_9ZZZZ</name>
<proteinExistence type="predicted"/>
<evidence type="ECO:0000313" key="1">
    <source>
        <dbReference type="EMBL" id="QJA99295.1"/>
    </source>
</evidence>
<organism evidence="1">
    <name type="scientific">viral metagenome</name>
    <dbReference type="NCBI Taxonomy" id="1070528"/>
    <lineage>
        <taxon>unclassified sequences</taxon>
        <taxon>metagenomes</taxon>
        <taxon>organismal metagenomes</taxon>
    </lineage>
</organism>
<accession>A0A6M3M2C6</accession>
<dbReference type="PROSITE" id="PS51257">
    <property type="entry name" value="PROKAR_LIPOPROTEIN"/>
    <property type="match status" value="1"/>
</dbReference>